<dbReference type="AlphaFoldDB" id="A0A7R9Y958"/>
<evidence type="ECO:0000313" key="1">
    <source>
        <dbReference type="EMBL" id="CAD8253738.1"/>
    </source>
</evidence>
<accession>A0A7R9Y958</accession>
<dbReference type="EMBL" id="HBEA01004263">
    <property type="protein sequence ID" value="CAD8253738.1"/>
    <property type="molecule type" value="Transcribed_RNA"/>
</dbReference>
<proteinExistence type="predicted"/>
<sequence>MFKSSRSNSFDDEVKSLPDRASILKKPGDRRLRKRWSLSHLFSSSMDKSKDGEFERRPRSVSFKEEVDENYTDFKLDDSTRRMLWYTSPELDGFVAEAQAAGVKRRKD</sequence>
<name>A0A7R9Y958_9STRA</name>
<organism evidence="1">
    <name type="scientific">Pinguiococcus pyrenoidosus</name>
    <dbReference type="NCBI Taxonomy" id="172671"/>
    <lineage>
        <taxon>Eukaryota</taxon>
        <taxon>Sar</taxon>
        <taxon>Stramenopiles</taxon>
        <taxon>Ochrophyta</taxon>
        <taxon>Pinguiophyceae</taxon>
        <taxon>Pinguiochrysidales</taxon>
        <taxon>Pinguiochrysidaceae</taxon>
        <taxon>Pinguiococcus</taxon>
    </lineage>
</organism>
<protein>
    <submittedName>
        <fullName evidence="1">Uncharacterized protein</fullName>
    </submittedName>
</protein>
<gene>
    <name evidence="1" type="ORF">PPYR1160_LOCUS3230</name>
</gene>
<reference evidence="1" key="1">
    <citation type="submission" date="2021-01" db="EMBL/GenBank/DDBJ databases">
        <authorList>
            <person name="Corre E."/>
            <person name="Pelletier E."/>
            <person name="Niang G."/>
            <person name="Scheremetjew M."/>
            <person name="Finn R."/>
            <person name="Kale V."/>
            <person name="Holt S."/>
            <person name="Cochrane G."/>
            <person name="Meng A."/>
            <person name="Brown T."/>
            <person name="Cohen L."/>
        </authorList>
    </citation>
    <scope>NUCLEOTIDE SEQUENCE</scope>
    <source>
        <strain evidence="1">CCMP2078</strain>
    </source>
</reference>